<dbReference type="GO" id="GO:0000244">
    <property type="term" value="P:spliceosomal tri-snRNP complex assembly"/>
    <property type="evidence" value="ECO:0007669"/>
    <property type="project" value="InterPro"/>
</dbReference>
<dbReference type="HOGENOM" id="CLU_026337_2_1_1"/>
<reference evidence="11" key="1">
    <citation type="journal article" date="2017" name="Nucleic Acids Res.">
        <title>Proteogenomics produces comprehensive and highly accurate protein-coding gene annotation in a complete genome assembly of Malassezia sympodialis.</title>
        <authorList>
            <person name="Zhu Y."/>
            <person name="Engstroem P.G."/>
            <person name="Tellgren-Roth C."/>
            <person name="Baudo C.D."/>
            <person name="Kennell J.C."/>
            <person name="Sun S."/>
            <person name="Billmyre R.B."/>
            <person name="Schroeder M.S."/>
            <person name="Andersson A."/>
            <person name="Holm T."/>
            <person name="Sigurgeirsson B."/>
            <person name="Wu G."/>
            <person name="Sankaranarayanan S.R."/>
            <person name="Siddharthan R."/>
            <person name="Sanyal K."/>
            <person name="Lundeberg J."/>
            <person name="Nystedt B."/>
            <person name="Boekhout T."/>
            <person name="Dawson T.L. Jr."/>
            <person name="Heitman J."/>
            <person name="Scheynius A."/>
            <person name="Lehtioe J."/>
        </authorList>
    </citation>
    <scope>NUCLEOTIDE SEQUENCE [LARGE SCALE GENOMIC DNA]</scope>
    <source>
        <strain evidence="11">ATCC 42132</strain>
    </source>
</reference>
<dbReference type="FunFam" id="1.10.246.90:FF:000002">
    <property type="entry name" value="U4/U6 small nuclear ribonucleoprotein Prp31"/>
    <property type="match status" value="1"/>
</dbReference>
<keyword evidence="4" id="KW-0747">Spliceosome</keyword>
<dbReference type="InterPro" id="IPR012976">
    <property type="entry name" value="NOSIC"/>
</dbReference>
<dbReference type="AlphaFoldDB" id="M5ELA2"/>
<evidence type="ECO:0000256" key="8">
    <source>
        <dbReference type="ARBA" id="ARBA00023274"/>
    </source>
</evidence>
<dbReference type="GO" id="GO:0071011">
    <property type="term" value="C:precatalytic spliceosome"/>
    <property type="evidence" value="ECO:0007669"/>
    <property type="project" value="TreeGrafter"/>
</dbReference>
<comment type="subcellular location">
    <subcellularLocation>
        <location evidence="1">Nucleus</location>
    </subcellularLocation>
</comment>
<name>M5ELA2_MALS4</name>
<sequence>MSSLADELLADIDEAAPVPSAEGPGEAEPPMSSMADELMRDEEANAPNASSDNVHPEAGAEASSAPYSASLQALIASIDEKGKQSLPPVASVLEGSDEYELIVRANNMAVEVDEEILVQHRHIRELYAPRFPELETLVLNPWEFIRAVRALGNDAELHCIGLEGLVPAGTIVVISMTASTTTGRPLPANEWRRVEEACDRVQQLEEARHRILSYVESRMSLLAPNLSALIGTRIATRLLGVAGGLAAFTKIPSCNVHLLGASQKMSMGLSTAHGDSTRFSGFLAQCDLVAQTPDDYKMQALRMVSAKASLAARMDMGRASGSQHGEYGARLYEEISRKIEKLLEPPPQKLVKALPVPNEGGRKQRRGGRRARKFREMHGLTELHKMQNRVEFGKEEEEAGAFDETMGLGMAGSKASGKVRAVSASATKSRISKANKERLARLNRPTLALQSTAPGSSTTAGTASSLSFTPVQGIELIDPSRQKKVDEANSKWFREGQFSLVPNSQHTPTNMPPPRLPTRTP</sequence>
<feature type="region of interest" description="Disordered" evidence="9">
    <location>
        <begin position="494"/>
        <end position="521"/>
    </location>
</feature>
<organism evidence="10 11">
    <name type="scientific">Malassezia sympodialis (strain ATCC 42132)</name>
    <name type="common">Atopic eczema-associated yeast</name>
    <dbReference type="NCBI Taxonomy" id="1230383"/>
    <lineage>
        <taxon>Eukaryota</taxon>
        <taxon>Fungi</taxon>
        <taxon>Dikarya</taxon>
        <taxon>Basidiomycota</taxon>
        <taxon>Ustilaginomycotina</taxon>
        <taxon>Malasseziomycetes</taxon>
        <taxon>Malasseziales</taxon>
        <taxon>Malasseziaceae</taxon>
        <taxon>Malassezia</taxon>
    </lineage>
</organism>
<dbReference type="Pfam" id="PF09785">
    <property type="entry name" value="Prp31_C"/>
    <property type="match status" value="1"/>
</dbReference>
<feature type="compositionally biased region" description="Basic residues" evidence="9">
    <location>
        <begin position="363"/>
        <end position="373"/>
    </location>
</feature>
<dbReference type="InterPro" id="IPR042239">
    <property type="entry name" value="Nop_C"/>
</dbReference>
<proteinExistence type="inferred from homology"/>
<feature type="compositionally biased region" description="Low complexity" evidence="9">
    <location>
        <begin position="451"/>
        <end position="466"/>
    </location>
</feature>
<comment type="similarity">
    <text evidence="2">Belongs to the PRP31 family.</text>
</comment>
<dbReference type="GO" id="GO:0046540">
    <property type="term" value="C:U4/U6 x U5 tri-snRNP complex"/>
    <property type="evidence" value="ECO:0007669"/>
    <property type="project" value="InterPro"/>
</dbReference>
<evidence type="ECO:0000256" key="6">
    <source>
        <dbReference type="ARBA" id="ARBA00023187"/>
    </source>
</evidence>
<feature type="region of interest" description="Disordered" evidence="9">
    <location>
        <begin position="351"/>
        <end position="373"/>
    </location>
</feature>
<feature type="compositionally biased region" description="Polar residues" evidence="9">
    <location>
        <begin position="500"/>
        <end position="509"/>
    </location>
</feature>
<dbReference type="SMART" id="SM00931">
    <property type="entry name" value="NOSIC"/>
    <property type="match status" value="1"/>
</dbReference>
<dbReference type="Proteomes" id="UP000186303">
    <property type="component" value="Chromosome 1"/>
</dbReference>
<feature type="region of interest" description="Disordered" evidence="9">
    <location>
        <begin position="415"/>
        <end position="466"/>
    </location>
</feature>
<evidence type="ECO:0000256" key="2">
    <source>
        <dbReference type="ARBA" id="ARBA00005572"/>
    </source>
</evidence>
<keyword evidence="6" id="KW-0508">mRNA splicing</keyword>
<dbReference type="VEuPathDB" id="FungiDB:MSYG_0115"/>
<evidence type="ECO:0000313" key="11">
    <source>
        <dbReference type="Proteomes" id="UP000186303"/>
    </source>
</evidence>
<protein>
    <submittedName>
        <fullName evidence="10">Similar to S.cerevisiae protein PRP31 (Splicing factor)</fullName>
    </submittedName>
</protein>
<dbReference type="InterPro" id="IPR019175">
    <property type="entry name" value="Prp31_C"/>
</dbReference>
<evidence type="ECO:0000313" key="10">
    <source>
        <dbReference type="EMBL" id="SHO75782.1"/>
    </source>
</evidence>
<keyword evidence="5" id="KW-0694">RNA-binding</keyword>
<dbReference type="FunFam" id="1.10.287.4070:FF:000003">
    <property type="entry name" value="U4/U6 small nuclear ribonucleoprotein PRP31"/>
    <property type="match status" value="1"/>
</dbReference>
<evidence type="ECO:0000256" key="3">
    <source>
        <dbReference type="ARBA" id="ARBA00022664"/>
    </source>
</evidence>
<feature type="region of interest" description="Disordered" evidence="9">
    <location>
        <begin position="1"/>
        <end position="63"/>
    </location>
</feature>
<dbReference type="Gene3D" id="1.10.246.90">
    <property type="entry name" value="Nop domain"/>
    <property type="match status" value="1"/>
</dbReference>
<evidence type="ECO:0000256" key="7">
    <source>
        <dbReference type="ARBA" id="ARBA00023242"/>
    </source>
</evidence>
<dbReference type="Gene3D" id="1.10.287.4070">
    <property type="match status" value="1"/>
</dbReference>
<dbReference type="GO" id="GO:0005687">
    <property type="term" value="C:U4 snRNP"/>
    <property type="evidence" value="ECO:0007669"/>
    <property type="project" value="TreeGrafter"/>
</dbReference>
<dbReference type="RefSeq" id="XP_018739701.1">
    <property type="nucleotide sequence ID" value="XM_018886203.1"/>
</dbReference>
<accession>M5ELA2</accession>
<dbReference type="OrthoDB" id="4771285at2759"/>
<dbReference type="SUPFAM" id="SSF89124">
    <property type="entry name" value="Nop domain"/>
    <property type="match status" value="1"/>
</dbReference>
<dbReference type="PROSITE" id="PS51358">
    <property type="entry name" value="NOP"/>
    <property type="match status" value="1"/>
</dbReference>
<dbReference type="Pfam" id="PF01798">
    <property type="entry name" value="Nop"/>
    <property type="match status" value="1"/>
</dbReference>
<keyword evidence="8" id="KW-0687">Ribonucleoprotein</keyword>
<keyword evidence="7" id="KW-0539">Nucleus</keyword>
<dbReference type="KEGG" id="msym:MSY001_1100"/>
<gene>
    <name evidence="10" type="ORF">MSYG_0115</name>
</gene>
<keyword evidence="3" id="KW-0507">mRNA processing</keyword>
<feature type="compositionally biased region" description="Low complexity" evidence="9">
    <location>
        <begin position="15"/>
        <end position="30"/>
    </location>
</feature>
<dbReference type="InterPro" id="IPR036070">
    <property type="entry name" value="Nop_dom_sf"/>
</dbReference>
<dbReference type="OMA" id="IGNGPMD"/>
<evidence type="ECO:0000256" key="1">
    <source>
        <dbReference type="ARBA" id="ARBA00004123"/>
    </source>
</evidence>
<dbReference type="PANTHER" id="PTHR13904:SF0">
    <property type="entry name" value="U4_U6 SMALL NUCLEAR RIBONUCLEOPROTEIN PRP31"/>
    <property type="match status" value="1"/>
</dbReference>
<evidence type="ECO:0000256" key="5">
    <source>
        <dbReference type="ARBA" id="ARBA00022884"/>
    </source>
</evidence>
<dbReference type="PANTHER" id="PTHR13904">
    <property type="entry name" value="PRE-MRNA SPLICING FACTOR PRP31"/>
    <property type="match status" value="1"/>
</dbReference>
<keyword evidence="11" id="KW-1185">Reference proteome</keyword>
<dbReference type="InterPro" id="IPR027105">
    <property type="entry name" value="Prp31"/>
</dbReference>
<dbReference type="GO" id="GO:0003723">
    <property type="term" value="F:RNA binding"/>
    <property type="evidence" value="ECO:0007669"/>
    <property type="project" value="UniProtKB-KW"/>
</dbReference>
<feature type="compositionally biased region" description="Pro residues" evidence="9">
    <location>
        <begin position="510"/>
        <end position="521"/>
    </location>
</feature>
<dbReference type="EMBL" id="LT671821">
    <property type="protein sequence ID" value="SHO75782.1"/>
    <property type="molecule type" value="Genomic_DNA"/>
</dbReference>
<dbReference type="STRING" id="1230383.M5ELA2"/>
<evidence type="ECO:0000256" key="4">
    <source>
        <dbReference type="ARBA" id="ARBA00022728"/>
    </source>
</evidence>
<evidence type="ECO:0000256" key="9">
    <source>
        <dbReference type="SAM" id="MobiDB-lite"/>
    </source>
</evidence>
<dbReference type="InterPro" id="IPR002687">
    <property type="entry name" value="Nop_dom"/>
</dbReference>